<evidence type="ECO:0000256" key="1">
    <source>
        <dbReference type="ARBA" id="ARBA00022490"/>
    </source>
</evidence>
<dbReference type="Pfam" id="PF24859">
    <property type="entry name" value="FdhE_central"/>
    <property type="match status" value="1"/>
</dbReference>
<keyword evidence="1" id="KW-0963">Cytoplasm</keyword>
<dbReference type="Pfam" id="PF04216">
    <property type="entry name" value="FdhE_N"/>
    <property type="match status" value="1"/>
</dbReference>
<dbReference type="InterPro" id="IPR056797">
    <property type="entry name" value="FdhE_central"/>
</dbReference>
<protein>
    <submittedName>
        <fullName evidence="6">FdhE protein</fullName>
    </submittedName>
</protein>
<dbReference type="CDD" id="cd16341">
    <property type="entry name" value="FdhE"/>
    <property type="match status" value="1"/>
</dbReference>
<reference evidence="6 7" key="1">
    <citation type="submission" date="2023-07" db="EMBL/GenBank/DDBJ databases">
        <title>Genomic Encyclopedia of Type Strains, Phase IV (KMG-IV): sequencing the most valuable type-strain genomes for metagenomic binning, comparative biology and taxonomic classification.</title>
        <authorList>
            <person name="Goeker M."/>
        </authorList>
    </citation>
    <scope>NUCLEOTIDE SEQUENCE [LARGE SCALE GENOMIC DNA]</scope>
    <source>
        <strain evidence="6 7">DSM 19562</strain>
    </source>
</reference>
<dbReference type="InterPro" id="IPR056774">
    <property type="entry name" value="FdhE_N"/>
</dbReference>
<dbReference type="RefSeq" id="WP_238249859.1">
    <property type="nucleotide sequence ID" value="NZ_BPQX01000034.1"/>
</dbReference>
<evidence type="ECO:0000256" key="2">
    <source>
        <dbReference type="SAM" id="MobiDB-lite"/>
    </source>
</evidence>
<dbReference type="InterPro" id="IPR056796">
    <property type="entry name" value="FdhE_C"/>
</dbReference>
<feature type="domain" description="FdhE C-terminal" evidence="5">
    <location>
        <begin position="259"/>
        <end position="335"/>
    </location>
</feature>
<dbReference type="InterPro" id="IPR006452">
    <property type="entry name" value="Formate_DH_accessory"/>
</dbReference>
<dbReference type="EMBL" id="JAUSVV010000005">
    <property type="protein sequence ID" value="MDQ0443057.1"/>
    <property type="molecule type" value="Genomic_DNA"/>
</dbReference>
<dbReference type="NCBIfam" id="TIGR01562">
    <property type="entry name" value="FdhE"/>
    <property type="match status" value="1"/>
</dbReference>
<evidence type="ECO:0000313" key="6">
    <source>
        <dbReference type="EMBL" id="MDQ0443057.1"/>
    </source>
</evidence>
<feature type="domain" description="FdhE N-terminal" evidence="3">
    <location>
        <begin position="49"/>
        <end position="217"/>
    </location>
</feature>
<accession>A0ABU0HL57</accession>
<gene>
    <name evidence="6" type="ORF">QO016_002555</name>
</gene>
<dbReference type="PANTHER" id="PTHR37689:SF1">
    <property type="entry name" value="PROTEIN FDHE"/>
    <property type="match status" value="1"/>
</dbReference>
<feature type="region of interest" description="Disordered" evidence="2">
    <location>
        <begin position="1"/>
        <end position="41"/>
    </location>
</feature>
<name>A0ABU0HL57_9HYPH</name>
<keyword evidence="7" id="KW-1185">Reference proteome</keyword>
<feature type="domain" description="FdhE central" evidence="4">
    <location>
        <begin position="220"/>
        <end position="258"/>
    </location>
</feature>
<dbReference type="PANTHER" id="PTHR37689">
    <property type="entry name" value="PROTEIN FDHE"/>
    <property type="match status" value="1"/>
</dbReference>
<feature type="compositionally biased region" description="Basic and acidic residues" evidence="2">
    <location>
        <begin position="12"/>
        <end position="41"/>
    </location>
</feature>
<sequence>MVRFFKRGAASKGEKPEDEMTRGEPAPADKKSFDEIKPDPDKIGISGSVPFVRLPEPGALFKARAVRLLALAPGHTLEAYLRLVAEVARAQGVVEAERAAAGWDVADPDEAGRAVRVEHGMPPLSRHVIEADPTFHDGLDSLLAALDLSAAPEEAKAARDALQAAPKEDRLDLAVQVFEGAIPLERVAECLFVSAALQVCLARRAARLDAKALKPVADGVCPCCGGAPTASLIVGWTPADKARYLSCSLCGTLWNHVRIRCTACGAGEGISYYGLDEVSKDVQVETCTTCHSYLKHLHQHREPSLDPVADDIASYGLDLKIAEEGFRRAGLNLLFVV</sequence>
<dbReference type="Pfam" id="PF24860">
    <property type="entry name" value="FdhE_C"/>
    <property type="match status" value="1"/>
</dbReference>
<organism evidence="6 7">
    <name type="scientific">Methylobacterium persicinum</name>
    <dbReference type="NCBI Taxonomy" id="374426"/>
    <lineage>
        <taxon>Bacteria</taxon>
        <taxon>Pseudomonadati</taxon>
        <taxon>Pseudomonadota</taxon>
        <taxon>Alphaproteobacteria</taxon>
        <taxon>Hyphomicrobiales</taxon>
        <taxon>Methylobacteriaceae</taxon>
        <taxon>Methylobacterium</taxon>
    </lineage>
</organism>
<dbReference type="SUPFAM" id="SSF144020">
    <property type="entry name" value="FdhE-like"/>
    <property type="match status" value="1"/>
</dbReference>
<evidence type="ECO:0000259" key="4">
    <source>
        <dbReference type="Pfam" id="PF24859"/>
    </source>
</evidence>
<evidence type="ECO:0000259" key="5">
    <source>
        <dbReference type="Pfam" id="PF24860"/>
    </source>
</evidence>
<proteinExistence type="predicted"/>
<comment type="caution">
    <text evidence="6">The sequence shown here is derived from an EMBL/GenBank/DDBJ whole genome shotgun (WGS) entry which is preliminary data.</text>
</comment>
<dbReference type="Gene3D" id="3.90.1670.10">
    <property type="entry name" value="FdhE-like domain"/>
    <property type="match status" value="1"/>
</dbReference>
<evidence type="ECO:0000259" key="3">
    <source>
        <dbReference type="Pfam" id="PF04216"/>
    </source>
</evidence>
<dbReference type="InterPro" id="IPR024064">
    <property type="entry name" value="FdhE-like_sf"/>
</dbReference>
<dbReference type="PIRSF" id="PIRSF018296">
    <property type="entry name" value="Format_dh_formtn"/>
    <property type="match status" value="1"/>
</dbReference>
<evidence type="ECO:0000313" key="7">
    <source>
        <dbReference type="Proteomes" id="UP001236369"/>
    </source>
</evidence>
<dbReference type="Proteomes" id="UP001236369">
    <property type="component" value="Unassembled WGS sequence"/>
</dbReference>